<dbReference type="SUPFAM" id="SSF103473">
    <property type="entry name" value="MFS general substrate transporter"/>
    <property type="match status" value="1"/>
</dbReference>
<keyword evidence="1" id="KW-0812">Transmembrane</keyword>
<keyword evidence="1" id="KW-0472">Membrane</keyword>
<feature type="transmembrane region" description="Helical" evidence="1">
    <location>
        <begin position="139"/>
        <end position="160"/>
    </location>
</feature>
<feature type="transmembrane region" description="Helical" evidence="1">
    <location>
        <begin position="12"/>
        <end position="34"/>
    </location>
</feature>
<sequence length="373" mass="40140">MKVQIKGRPEFWISLNVISDAFATSLFTAGIGYYTAEISFLSASDSMRAVGLGISLGTITSLVMARMADLFGAVRLLAGVQVLQILCYAYLGFAPKNAGSIFGCVLLLFFLGRLVSPLRGTLPPLFLSREKLLEFKAKLRTMTLTVVFLGAITVSLGAMAQLRMELLIACSGIVAYSLCAASTFRLSVVPDIERETKKPSTIWKALSFNDWKLWLALLVSFSVVAVSGSIAPYAISLWGNKASWLLGFSSIIGILINSAIHKMISNTDGVFNKLTNRARIVLAIGIGIIAFSILSTAIWLSIALIPFFLVMVIVIVLVHTGQTIATVVAWDTQYNAGSDDNRALIVAIFSLSSSFGAGLAQLFAANIYGVINR</sequence>
<feature type="transmembrane region" description="Helical" evidence="1">
    <location>
        <begin position="280"/>
        <end position="302"/>
    </location>
</feature>
<feature type="transmembrane region" description="Helical" evidence="1">
    <location>
        <begin position="72"/>
        <end position="91"/>
    </location>
</feature>
<evidence type="ECO:0000313" key="3">
    <source>
        <dbReference type="Proteomes" id="UP001239414"/>
    </source>
</evidence>
<accession>A0ABT7FT56</accession>
<dbReference type="Proteomes" id="UP001239414">
    <property type="component" value="Unassembled WGS sequence"/>
</dbReference>
<evidence type="ECO:0000256" key="1">
    <source>
        <dbReference type="SAM" id="Phobius"/>
    </source>
</evidence>
<feature type="transmembrane region" description="Helical" evidence="1">
    <location>
        <begin position="97"/>
        <end position="118"/>
    </location>
</feature>
<feature type="transmembrane region" description="Helical" evidence="1">
    <location>
        <begin position="343"/>
        <end position="371"/>
    </location>
</feature>
<dbReference type="InterPro" id="IPR036259">
    <property type="entry name" value="MFS_trans_sf"/>
</dbReference>
<feature type="transmembrane region" description="Helical" evidence="1">
    <location>
        <begin position="308"/>
        <end position="331"/>
    </location>
</feature>
<feature type="transmembrane region" description="Helical" evidence="1">
    <location>
        <begin position="242"/>
        <end position="260"/>
    </location>
</feature>
<keyword evidence="3" id="KW-1185">Reference proteome</keyword>
<evidence type="ECO:0008006" key="4">
    <source>
        <dbReference type="Google" id="ProtNLM"/>
    </source>
</evidence>
<comment type="caution">
    <text evidence="2">The sequence shown here is derived from an EMBL/GenBank/DDBJ whole genome shotgun (WGS) entry which is preliminary data.</text>
</comment>
<proteinExistence type="predicted"/>
<feature type="transmembrane region" description="Helical" evidence="1">
    <location>
        <begin position="213"/>
        <end position="236"/>
    </location>
</feature>
<gene>
    <name evidence="2" type="ORF">QPX34_12150</name>
</gene>
<organism evidence="2 3">
    <name type="scientific">Corynebacterium accolens</name>
    <dbReference type="NCBI Taxonomy" id="38284"/>
    <lineage>
        <taxon>Bacteria</taxon>
        <taxon>Bacillati</taxon>
        <taxon>Actinomycetota</taxon>
        <taxon>Actinomycetes</taxon>
        <taxon>Mycobacteriales</taxon>
        <taxon>Corynebacteriaceae</taxon>
        <taxon>Corynebacterium</taxon>
    </lineage>
</organism>
<dbReference type="EMBL" id="JASNUO010000025">
    <property type="protein sequence ID" value="MDK4248743.1"/>
    <property type="molecule type" value="Genomic_DNA"/>
</dbReference>
<protein>
    <recommendedName>
        <fullName evidence="4">MFS transporter</fullName>
    </recommendedName>
</protein>
<dbReference type="Gene3D" id="1.20.1250.20">
    <property type="entry name" value="MFS general substrate transporter like domains"/>
    <property type="match status" value="1"/>
</dbReference>
<keyword evidence="1" id="KW-1133">Transmembrane helix</keyword>
<dbReference type="RefSeq" id="WP_278723905.1">
    <property type="nucleotide sequence ID" value="NZ_CP100380.1"/>
</dbReference>
<evidence type="ECO:0000313" key="2">
    <source>
        <dbReference type="EMBL" id="MDK4248743.1"/>
    </source>
</evidence>
<reference evidence="2 3" key="1">
    <citation type="submission" date="2023-05" db="EMBL/GenBank/DDBJ databases">
        <title>Metabolic capabilities are highly conserved among human nasal-associated Corynebacterium species in pangenomic analyses.</title>
        <authorList>
            <person name="Tran T.H."/>
            <person name="Roberts A.Q."/>
            <person name="Escapa I.F."/>
            <person name="Gao W."/>
            <person name="Conlan S."/>
            <person name="Kong H."/>
            <person name="Segre J.A."/>
            <person name="Kelly M.S."/>
            <person name="Lemon K.P."/>
        </authorList>
    </citation>
    <scope>NUCLEOTIDE SEQUENCE [LARGE SCALE GENOMIC DNA]</scope>
    <source>
        <strain evidence="2 3">KPL3802</strain>
    </source>
</reference>
<feature type="transmembrane region" description="Helical" evidence="1">
    <location>
        <begin position="166"/>
        <end position="188"/>
    </location>
</feature>
<name>A0ABT7FT56_9CORY</name>